<dbReference type="InterPro" id="IPR052400">
    <property type="entry name" value="Zn2-C6_fungal_TF"/>
</dbReference>
<sequence>MGKLKPTTAPQRRKHTNSRLGCLNCKKKKIRCDEILPSCKNCLKGKNQTCSYLSLSVQEIEKIKLTHSLRNSQNKLLNQDFRLPSNIASLSNTKGDLNGDILDMKFELKNLPIPLPKLKYSTIEFSNSSINDFKNDYIVKNDKLPNGIDYKVKFAILKSSSFQKVNMERVSSKSIADLSYQVVIGKSNLLDHISDLLLTQPPLKSSQKNVLIESYILLGESIMRNVLQRKQKILETKEIVADKIELYVNALNKRCLERYNYCKHDLAIRSRNIDNESHLPTSQFSRQIEFIAFSSYLLNFAVLMMGFGATNYFNSSKGIFLAYHSYYKYMLEHNTPPVTTVIFLQNNLHFNIMSINIPSYEPDFLFEIESNLRNLQFIYFSSSFFFINNPTLHESSLTLEFYYKSLMSFINENLLPIVYSLRNKNFITTYPPNAIYEIFKRWHSICPSEAMNYVSAINYEYYDQSIYLNALSTTLFMYYYAVAASLDAVFPSCKYLYSMTFMLPTNTFFKNRSIMTVPRDNPYLKTMFEFKIDELLQRHICYASRLFAFFRRRFVFYYNNMTWKNPFDDENLKNNRFKTRVYDLSIEIPIKSFNTTLIRPEHYPSRNYNSLGNPYLNFTREDDTMSKHLYARNIETLDLFNESQLIQYDYETLLLLRDYRPLDDSFAINRSTLNPKDIGDYYKDKVLILNSLSQAL</sequence>
<dbReference type="Pfam" id="PF00172">
    <property type="entry name" value="Zn_clus"/>
    <property type="match status" value="1"/>
</dbReference>
<dbReference type="PANTHER" id="PTHR47657">
    <property type="entry name" value="STEROL REGULATORY ELEMENT-BINDING PROTEIN ECM22"/>
    <property type="match status" value="1"/>
</dbReference>
<dbReference type="SMART" id="SM00066">
    <property type="entry name" value="GAL4"/>
    <property type="match status" value="1"/>
</dbReference>
<dbReference type="Gene3D" id="4.10.240.10">
    <property type="entry name" value="Zn(2)-C6 fungal-type DNA-binding domain"/>
    <property type="match status" value="1"/>
</dbReference>
<dbReference type="PROSITE" id="PS00463">
    <property type="entry name" value="ZN2_CY6_FUNGAL_1"/>
    <property type="match status" value="1"/>
</dbReference>
<dbReference type="GO" id="GO:0008270">
    <property type="term" value="F:zinc ion binding"/>
    <property type="evidence" value="ECO:0007669"/>
    <property type="project" value="InterPro"/>
</dbReference>
<dbReference type="InterPro" id="IPR001138">
    <property type="entry name" value="Zn2Cys6_DnaBD"/>
</dbReference>
<evidence type="ECO:0000313" key="3">
    <source>
        <dbReference type="Proteomes" id="UP001152885"/>
    </source>
</evidence>
<dbReference type="CDD" id="cd00067">
    <property type="entry name" value="GAL4"/>
    <property type="match status" value="1"/>
</dbReference>
<dbReference type="GO" id="GO:0000981">
    <property type="term" value="F:DNA-binding transcription factor activity, RNA polymerase II-specific"/>
    <property type="evidence" value="ECO:0007669"/>
    <property type="project" value="InterPro"/>
</dbReference>
<gene>
    <name evidence="2" type="ORF">CANVERA_P2186</name>
</gene>
<dbReference type="PANTHER" id="PTHR47657:SF7">
    <property type="entry name" value="STEROL REGULATORY ELEMENT-BINDING PROTEIN ECM22"/>
    <property type="match status" value="1"/>
</dbReference>
<dbReference type="InterPro" id="IPR036864">
    <property type="entry name" value="Zn2-C6_fun-type_DNA-bd_sf"/>
</dbReference>
<dbReference type="SUPFAM" id="SSF57701">
    <property type="entry name" value="Zn2/Cys6 DNA-binding domain"/>
    <property type="match status" value="1"/>
</dbReference>
<comment type="caution">
    <text evidence="2">The sequence shown here is derived from an EMBL/GenBank/DDBJ whole genome shotgun (WGS) entry which is preliminary data.</text>
</comment>
<protein>
    <recommendedName>
        <fullName evidence="1">Zn(2)-C6 fungal-type domain-containing protein</fullName>
    </recommendedName>
</protein>
<dbReference type="AlphaFoldDB" id="A0A9W4X9X6"/>
<keyword evidence="3" id="KW-1185">Reference proteome</keyword>
<dbReference type="Proteomes" id="UP001152885">
    <property type="component" value="Unassembled WGS sequence"/>
</dbReference>
<evidence type="ECO:0000313" key="2">
    <source>
        <dbReference type="EMBL" id="CAI5757673.1"/>
    </source>
</evidence>
<reference evidence="2" key="1">
    <citation type="submission" date="2022-12" db="EMBL/GenBank/DDBJ databases">
        <authorList>
            <person name="Brejova B."/>
        </authorList>
    </citation>
    <scope>NUCLEOTIDE SEQUENCE</scope>
</reference>
<accession>A0A9W4X9X6</accession>
<name>A0A9W4X9X6_9ASCO</name>
<dbReference type="PROSITE" id="PS50048">
    <property type="entry name" value="ZN2_CY6_FUNGAL_2"/>
    <property type="match status" value="1"/>
</dbReference>
<proteinExistence type="predicted"/>
<evidence type="ECO:0000259" key="1">
    <source>
        <dbReference type="PROSITE" id="PS50048"/>
    </source>
</evidence>
<dbReference type="EMBL" id="CANTUO010000002">
    <property type="protein sequence ID" value="CAI5757673.1"/>
    <property type="molecule type" value="Genomic_DNA"/>
</dbReference>
<dbReference type="OrthoDB" id="4937900at2759"/>
<feature type="domain" description="Zn(2)-C6 fungal-type" evidence="1">
    <location>
        <begin position="21"/>
        <end position="52"/>
    </location>
</feature>
<organism evidence="2 3">
    <name type="scientific">Candida verbasci</name>
    <dbReference type="NCBI Taxonomy" id="1227364"/>
    <lineage>
        <taxon>Eukaryota</taxon>
        <taxon>Fungi</taxon>
        <taxon>Dikarya</taxon>
        <taxon>Ascomycota</taxon>
        <taxon>Saccharomycotina</taxon>
        <taxon>Pichiomycetes</taxon>
        <taxon>Debaryomycetaceae</taxon>
        <taxon>Candida/Lodderomyces clade</taxon>
        <taxon>Candida</taxon>
    </lineage>
</organism>